<evidence type="ECO:0000313" key="2">
    <source>
        <dbReference type="EMBL" id="CDO57685.1"/>
    </source>
</evidence>
<reference evidence="2" key="1">
    <citation type="submission" date="2014-03" db="EMBL/GenBank/DDBJ databases">
        <authorList>
            <person name="Casaregola S."/>
        </authorList>
    </citation>
    <scope>NUCLEOTIDE SEQUENCE [LARGE SCALE GENOMIC DNA]</scope>
    <source>
        <strain evidence="2">CLIB 918</strain>
    </source>
</reference>
<feature type="domain" description="N-acetyltransferase" evidence="1">
    <location>
        <begin position="69"/>
        <end position="212"/>
    </location>
</feature>
<evidence type="ECO:0000259" key="1">
    <source>
        <dbReference type="PROSITE" id="PS51186"/>
    </source>
</evidence>
<dbReference type="SUPFAM" id="SSF55729">
    <property type="entry name" value="Acyl-CoA N-acyltransferases (Nat)"/>
    <property type="match status" value="1"/>
</dbReference>
<dbReference type="PROSITE" id="PS51186">
    <property type="entry name" value="GNAT"/>
    <property type="match status" value="1"/>
</dbReference>
<protein>
    <recommendedName>
        <fullName evidence="1">N-acetyltransferase domain-containing protein</fullName>
    </recommendedName>
</protein>
<sequence length="223" mass="25653">MTAAPPTVRKVELHEWRRATQALAEAFEADPVAQYLSNCDGNTAEQARAIDLKIFEYIIYAHLLRGLVLEIDDFQGLACWMPPNQNMDDWGTIFRSGMWRLYYQLGPESKQRYFKEFLPKLHDAKADVMGDRDNNSWYLVYIGTVPSARGKGYSRKLVEYVTDIADRNGQACYLESSTAQNLPIYERYGFEEKVTITLDRAKAPVPLHCMIREPKIIKDDSDD</sequence>
<dbReference type="Gene3D" id="3.40.630.30">
    <property type="match status" value="1"/>
</dbReference>
<organism evidence="2 3">
    <name type="scientific">Geotrichum candidum</name>
    <name type="common">Oospora lactis</name>
    <name type="synonym">Dipodascus geotrichum</name>
    <dbReference type="NCBI Taxonomy" id="1173061"/>
    <lineage>
        <taxon>Eukaryota</taxon>
        <taxon>Fungi</taxon>
        <taxon>Dikarya</taxon>
        <taxon>Ascomycota</taxon>
        <taxon>Saccharomycotina</taxon>
        <taxon>Dipodascomycetes</taxon>
        <taxon>Dipodascales</taxon>
        <taxon>Dipodascaceae</taxon>
        <taxon>Geotrichum</taxon>
    </lineage>
</organism>
<dbReference type="EMBL" id="CCBN010000024">
    <property type="protein sequence ID" value="CDO57685.1"/>
    <property type="molecule type" value="Genomic_DNA"/>
</dbReference>
<gene>
    <name evidence="2" type="ORF">BN980_GECA24s00527g</name>
</gene>
<dbReference type="OrthoDB" id="410198at2759"/>
<comment type="caution">
    <text evidence="2">The sequence shown here is derived from an EMBL/GenBank/DDBJ whole genome shotgun (WGS) entry which is preliminary data.</text>
</comment>
<dbReference type="InterPro" id="IPR052523">
    <property type="entry name" value="Trichothecene_AcTrans"/>
</dbReference>
<dbReference type="STRING" id="1173061.A0A0J9XJ91"/>
<dbReference type="AlphaFoldDB" id="A0A0J9XJ91"/>
<dbReference type="Pfam" id="PF13508">
    <property type="entry name" value="Acetyltransf_7"/>
    <property type="match status" value="1"/>
</dbReference>
<dbReference type="PANTHER" id="PTHR42791">
    <property type="entry name" value="GNAT FAMILY ACETYLTRANSFERASE"/>
    <property type="match status" value="1"/>
</dbReference>
<dbReference type="PANTHER" id="PTHR42791:SF1">
    <property type="entry name" value="N-ACETYLTRANSFERASE DOMAIN-CONTAINING PROTEIN"/>
    <property type="match status" value="1"/>
</dbReference>
<proteinExistence type="predicted"/>
<dbReference type="Proteomes" id="UP000242525">
    <property type="component" value="Unassembled WGS sequence"/>
</dbReference>
<accession>A0A0J9XJ91</accession>
<dbReference type="InterPro" id="IPR016181">
    <property type="entry name" value="Acyl_CoA_acyltransferase"/>
</dbReference>
<keyword evidence="3" id="KW-1185">Reference proteome</keyword>
<evidence type="ECO:0000313" key="3">
    <source>
        <dbReference type="Proteomes" id="UP000242525"/>
    </source>
</evidence>
<dbReference type="CDD" id="cd04301">
    <property type="entry name" value="NAT_SF"/>
    <property type="match status" value="1"/>
</dbReference>
<dbReference type="GO" id="GO:0016747">
    <property type="term" value="F:acyltransferase activity, transferring groups other than amino-acyl groups"/>
    <property type="evidence" value="ECO:0007669"/>
    <property type="project" value="InterPro"/>
</dbReference>
<name>A0A0J9XJ91_GEOCN</name>
<dbReference type="InterPro" id="IPR000182">
    <property type="entry name" value="GNAT_dom"/>
</dbReference>